<evidence type="ECO:0000256" key="1">
    <source>
        <dbReference type="ARBA" id="ARBA00004434"/>
    </source>
</evidence>
<dbReference type="PANTHER" id="PTHR12763">
    <property type="match status" value="1"/>
</dbReference>
<accession>A0AAV7ZWL8</accession>
<keyword evidence="3" id="KW-0999">Mitochondrion inner membrane</keyword>
<evidence type="ECO:0000256" key="4">
    <source>
        <dbReference type="ARBA" id="ARBA00022989"/>
    </source>
</evidence>
<gene>
    <name evidence="9" type="ORF">M0812_10644</name>
    <name evidence="10" type="ORF">M0813_14271</name>
</gene>
<keyword evidence="2" id="KW-0812">Transmembrane</keyword>
<proteinExistence type="inferred from homology"/>
<dbReference type="InterPro" id="IPR001623">
    <property type="entry name" value="DnaJ_domain"/>
</dbReference>
<reference evidence="10" key="1">
    <citation type="submission" date="2022-08" db="EMBL/GenBank/DDBJ databases">
        <title>Novel sulfate-reducing endosymbionts in the free-living metamonad Anaeramoeba.</title>
        <authorList>
            <person name="Jerlstrom-Hultqvist J."/>
            <person name="Cepicka I."/>
            <person name="Gallot-Lavallee L."/>
            <person name="Salas-Leiva D."/>
            <person name="Curtis B.A."/>
            <person name="Zahonova K."/>
            <person name="Pipaliya S."/>
            <person name="Dacks J."/>
            <person name="Roger A.J."/>
        </authorList>
    </citation>
    <scope>NUCLEOTIDE SEQUENCE</scope>
    <source>
        <strain evidence="10">Schooner1</strain>
    </source>
</reference>
<evidence type="ECO:0000256" key="3">
    <source>
        <dbReference type="ARBA" id="ARBA00022792"/>
    </source>
</evidence>
<dbReference type="EMBL" id="JANTQA010000023">
    <property type="protein sequence ID" value="KAJ3444783.1"/>
    <property type="molecule type" value="Genomic_DNA"/>
</dbReference>
<protein>
    <submittedName>
        <fullName evidence="10">Import inner membrane translocase subunit tim14</fullName>
    </submittedName>
</protein>
<dbReference type="GO" id="GO:0030150">
    <property type="term" value="P:protein import into mitochondrial matrix"/>
    <property type="evidence" value="ECO:0007669"/>
    <property type="project" value="TreeGrafter"/>
</dbReference>
<dbReference type="GO" id="GO:0001405">
    <property type="term" value="C:PAM complex, Tim23 associated import motor"/>
    <property type="evidence" value="ECO:0007669"/>
    <property type="project" value="TreeGrafter"/>
</dbReference>
<dbReference type="FunFam" id="1.10.287.110:FF:000001">
    <property type="entry name" value="Import inner membrane translocase subunit tim14"/>
    <property type="match status" value="1"/>
</dbReference>
<evidence type="ECO:0000259" key="8">
    <source>
        <dbReference type="PROSITE" id="PS50076"/>
    </source>
</evidence>
<dbReference type="InterPro" id="IPR036869">
    <property type="entry name" value="J_dom_sf"/>
</dbReference>
<dbReference type="EMBL" id="JAOAOG010000045">
    <property type="protein sequence ID" value="KAJ6252419.1"/>
    <property type="molecule type" value="Genomic_DNA"/>
</dbReference>
<dbReference type="Pfam" id="PF00226">
    <property type="entry name" value="DnaJ"/>
    <property type="match status" value="1"/>
</dbReference>
<dbReference type="Proteomes" id="UP001146793">
    <property type="component" value="Unassembled WGS sequence"/>
</dbReference>
<keyword evidence="5" id="KW-0496">Mitochondrion</keyword>
<dbReference type="Gene3D" id="1.10.287.110">
    <property type="entry name" value="DnaJ domain"/>
    <property type="match status" value="1"/>
</dbReference>
<dbReference type="CDD" id="cd06257">
    <property type="entry name" value="DnaJ"/>
    <property type="match status" value="1"/>
</dbReference>
<keyword evidence="12" id="KW-1185">Reference proteome</keyword>
<name>A0AAV7ZWL8_9EUKA</name>
<keyword evidence="6" id="KW-0472">Membrane</keyword>
<dbReference type="GO" id="GO:0001671">
    <property type="term" value="F:ATPase activator activity"/>
    <property type="evidence" value="ECO:0007669"/>
    <property type="project" value="TreeGrafter"/>
</dbReference>
<evidence type="ECO:0000256" key="6">
    <source>
        <dbReference type="ARBA" id="ARBA00023136"/>
    </source>
</evidence>
<keyword evidence="4" id="KW-1133">Transmembrane helix</keyword>
<feature type="domain" description="J" evidence="8">
    <location>
        <begin position="55"/>
        <end position="111"/>
    </location>
</feature>
<comment type="similarity">
    <text evidence="7">Belongs to the TIM14 family.</text>
</comment>
<dbReference type="PROSITE" id="PS50076">
    <property type="entry name" value="DNAJ_2"/>
    <property type="match status" value="1"/>
</dbReference>
<dbReference type="SMART" id="SM00271">
    <property type="entry name" value="DnaJ"/>
    <property type="match status" value="1"/>
</dbReference>
<evidence type="ECO:0000256" key="2">
    <source>
        <dbReference type="ARBA" id="ARBA00022692"/>
    </source>
</evidence>
<comment type="caution">
    <text evidence="9">The sequence shown here is derived from an EMBL/GenBank/DDBJ whole genome shotgun (WGS) entry which is preliminary data.</text>
</comment>
<organism evidence="9 11">
    <name type="scientific">Anaeramoeba flamelloides</name>
    <dbReference type="NCBI Taxonomy" id="1746091"/>
    <lineage>
        <taxon>Eukaryota</taxon>
        <taxon>Metamonada</taxon>
        <taxon>Anaeramoebidae</taxon>
        <taxon>Anaeramoeba</taxon>
    </lineage>
</organism>
<dbReference type="Proteomes" id="UP001150062">
    <property type="component" value="Unassembled WGS sequence"/>
</dbReference>
<dbReference type="AlphaFoldDB" id="A0AAV7ZWL8"/>
<dbReference type="PANTHER" id="PTHR12763:SF28">
    <property type="entry name" value="GEO10507P1-RELATED"/>
    <property type="match status" value="1"/>
</dbReference>
<evidence type="ECO:0000313" key="9">
    <source>
        <dbReference type="EMBL" id="KAJ3444783.1"/>
    </source>
</evidence>
<dbReference type="SUPFAM" id="SSF46565">
    <property type="entry name" value="Chaperone J-domain"/>
    <property type="match status" value="1"/>
</dbReference>
<evidence type="ECO:0000256" key="7">
    <source>
        <dbReference type="ARBA" id="ARBA00038105"/>
    </source>
</evidence>
<reference evidence="9" key="2">
    <citation type="submission" date="2022-08" db="EMBL/GenBank/DDBJ databases">
        <title>Novel sulphate-reducing endosymbionts in the free-living metamonad Anaeramoeba.</title>
        <authorList>
            <person name="Jerlstrom-Hultqvist J."/>
            <person name="Cepicka I."/>
            <person name="Gallot-Lavallee L."/>
            <person name="Salas-Leiva D."/>
            <person name="Curtis B.A."/>
            <person name="Zahonova K."/>
            <person name="Pipaliya S."/>
            <person name="Dacks J."/>
            <person name="Roger A.J."/>
        </authorList>
    </citation>
    <scope>NUCLEOTIDE SEQUENCE</scope>
    <source>
        <strain evidence="9">Busselton2</strain>
    </source>
</reference>
<evidence type="ECO:0000256" key="5">
    <source>
        <dbReference type="ARBA" id="ARBA00023128"/>
    </source>
</evidence>
<evidence type="ECO:0000313" key="11">
    <source>
        <dbReference type="Proteomes" id="UP001146793"/>
    </source>
</evidence>
<evidence type="ECO:0000313" key="12">
    <source>
        <dbReference type="Proteomes" id="UP001150062"/>
    </source>
</evidence>
<evidence type="ECO:0000313" key="10">
    <source>
        <dbReference type="EMBL" id="KAJ6252419.1"/>
    </source>
</evidence>
<sequence>MSLGKSPIMMAVGAVGALIGSRILVSTLMDHGPKLLTKAFNSSRYGFDSKMNKSEASKILGVSLSASQDVIKKRHRRLMYLNHPDRGGSLLISTKINEAKEILFTGKNTQN</sequence>
<comment type="subcellular location">
    <subcellularLocation>
        <location evidence="1">Mitochondrion inner membrane</location>
        <topology evidence="1">Single-pass membrane protein</topology>
    </subcellularLocation>
</comment>